<proteinExistence type="predicted"/>
<protein>
    <submittedName>
        <fullName evidence="7">TetR family transcriptional regulator</fullName>
    </submittedName>
</protein>
<dbReference type="PANTHER" id="PTHR30055">
    <property type="entry name" value="HTH-TYPE TRANSCRIPTIONAL REGULATOR RUTR"/>
    <property type="match status" value="1"/>
</dbReference>
<dbReference type="PRINTS" id="PR00455">
    <property type="entry name" value="HTHTETR"/>
</dbReference>
<dbReference type="InterPro" id="IPR041678">
    <property type="entry name" value="TetR_C_16"/>
</dbReference>
<evidence type="ECO:0000313" key="7">
    <source>
        <dbReference type="EMBL" id="MBL1119217.1"/>
    </source>
</evidence>
<keyword evidence="2 4" id="KW-0238">DNA-binding</keyword>
<dbReference type="RefSeq" id="WP_201857009.1">
    <property type="nucleotide sequence ID" value="NZ_JAERRG010000029.1"/>
</dbReference>
<reference evidence="7 8" key="1">
    <citation type="submission" date="2021-01" db="EMBL/GenBank/DDBJ databases">
        <title>WGS of actinomycetes isolated from Thailand.</title>
        <authorList>
            <person name="Thawai C."/>
        </authorList>
    </citation>
    <scope>NUCLEOTIDE SEQUENCE [LARGE SCALE GENOMIC DNA]</scope>
    <source>
        <strain evidence="7 8">CA3R110</strain>
    </source>
</reference>
<evidence type="ECO:0000256" key="2">
    <source>
        <dbReference type="ARBA" id="ARBA00023125"/>
    </source>
</evidence>
<feature type="region of interest" description="Disordered" evidence="5">
    <location>
        <begin position="1"/>
        <end position="33"/>
    </location>
</feature>
<evidence type="ECO:0000256" key="5">
    <source>
        <dbReference type="SAM" id="MobiDB-lite"/>
    </source>
</evidence>
<dbReference type="InterPro" id="IPR050109">
    <property type="entry name" value="HTH-type_TetR-like_transc_reg"/>
</dbReference>
<dbReference type="SUPFAM" id="SSF46689">
    <property type="entry name" value="Homeodomain-like"/>
    <property type="match status" value="1"/>
</dbReference>
<name>A0ABS1Q3G9_9ACTN</name>
<keyword evidence="3" id="KW-0804">Transcription</keyword>
<dbReference type="PANTHER" id="PTHR30055:SF234">
    <property type="entry name" value="HTH-TYPE TRANSCRIPTIONAL REGULATOR BETI"/>
    <property type="match status" value="1"/>
</dbReference>
<gene>
    <name evidence="7" type="ORF">JK364_43690</name>
</gene>
<evidence type="ECO:0000256" key="4">
    <source>
        <dbReference type="PROSITE-ProRule" id="PRU00335"/>
    </source>
</evidence>
<dbReference type="InterPro" id="IPR009057">
    <property type="entry name" value="Homeodomain-like_sf"/>
</dbReference>
<keyword evidence="1" id="KW-0805">Transcription regulation</keyword>
<feature type="compositionally biased region" description="Basic and acidic residues" evidence="5">
    <location>
        <begin position="1"/>
        <end position="14"/>
    </location>
</feature>
<dbReference type="InterPro" id="IPR036271">
    <property type="entry name" value="Tet_transcr_reg_TetR-rel_C_sf"/>
</dbReference>
<dbReference type="SUPFAM" id="SSF48498">
    <property type="entry name" value="Tetracyclin repressor-like, C-terminal domain"/>
    <property type="match status" value="1"/>
</dbReference>
<dbReference type="Pfam" id="PF00440">
    <property type="entry name" value="TetR_N"/>
    <property type="match status" value="1"/>
</dbReference>
<feature type="domain" description="HTH tetR-type" evidence="6">
    <location>
        <begin position="34"/>
        <end position="94"/>
    </location>
</feature>
<evidence type="ECO:0000256" key="1">
    <source>
        <dbReference type="ARBA" id="ARBA00023015"/>
    </source>
</evidence>
<evidence type="ECO:0000313" key="8">
    <source>
        <dbReference type="Proteomes" id="UP000621510"/>
    </source>
</evidence>
<dbReference type="Proteomes" id="UP000621510">
    <property type="component" value="Unassembled WGS sequence"/>
</dbReference>
<accession>A0ABS1Q3G9</accession>
<feature type="DNA-binding region" description="H-T-H motif" evidence="4">
    <location>
        <begin position="57"/>
        <end position="76"/>
    </location>
</feature>
<dbReference type="PROSITE" id="PS50977">
    <property type="entry name" value="HTH_TETR_2"/>
    <property type="match status" value="1"/>
</dbReference>
<evidence type="ECO:0000256" key="3">
    <source>
        <dbReference type="ARBA" id="ARBA00023163"/>
    </source>
</evidence>
<dbReference type="EMBL" id="JAERRG010000029">
    <property type="protein sequence ID" value="MBL1119217.1"/>
    <property type="molecule type" value="Genomic_DNA"/>
</dbReference>
<organism evidence="7 8">
    <name type="scientific">Streptomyces endocoffeicus</name>
    <dbReference type="NCBI Taxonomy" id="2898945"/>
    <lineage>
        <taxon>Bacteria</taxon>
        <taxon>Bacillati</taxon>
        <taxon>Actinomycetota</taxon>
        <taxon>Actinomycetes</taxon>
        <taxon>Kitasatosporales</taxon>
        <taxon>Streptomycetaceae</taxon>
        <taxon>Streptomyces</taxon>
    </lineage>
</organism>
<evidence type="ECO:0000259" key="6">
    <source>
        <dbReference type="PROSITE" id="PS50977"/>
    </source>
</evidence>
<sequence>MNKRIADRTPRPEPEPAAGQGHGTAPPRRRRDRVASREAILEAARAELHEHGYSKMTIRAVAARAGVTHGLVMRHFGSKEGLLRAAIPGPQDLDAVLAGGGVGLPERIAQAFVERMEMAGSLDPMVALIRSAAVSEPTATHLYLSMQEQSARAYRAALEGPDVDERVDLLGAVLLGVTFSRYVVRAGPLATMSPETVIQHLADLIRPIVQPPPPSRTVER</sequence>
<dbReference type="Gene3D" id="1.10.357.10">
    <property type="entry name" value="Tetracycline Repressor, domain 2"/>
    <property type="match status" value="1"/>
</dbReference>
<keyword evidence="8" id="KW-1185">Reference proteome</keyword>
<dbReference type="Gene3D" id="1.10.10.60">
    <property type="entry name" value="Homeodomain-like"/>
    <property type="match status" value="1"/>
</dbReference>
<comment type="caution">
    <text evidence="7">The sequence shown here is derived from an EMBL/GenBank/DDBJ whole genome shotgun (WGS) entry which is preliminary data.</text>
</comment>
<dbReference type="Pfam" id="PF17920">
    <property type="entry name" value="TetR_C_16"/>
    <property type="match status" value="1"/>
</dbReference>
<dbReference type="InterPro" id="IPR001647">
    <property type="entry name" value="HTH_TetR"/>
</dbReference>